<dbReference type="InterPro" id="IPR003593">
    <property type="entry name" value="AAA+_ATPase"/>
</dbReference>
<dbReference type="PANTHER" id="PTHR43790:SF8">
    <property type="entry name" value="SUGAR ABC TRANSPORTER ATP-BINDING PROTEIN"/>
    <property type="match status" value="1"/>
</dbReference>
<proteinExistence type="predicted"/>
<dbReference type="EMBL" id="JACDTY010000026">
    <property type="protein sequence ID" value="MBA1144665.1"/>
    <property type="molecule type" value="Genomic_DNA"/>
</dbReference>
<dbReference type="GO" id="GO:0016887">
    <property type="term" value="F:ATP hydrolysis activity"/>
    <property type="evidence" value="ECO:0007669"/>
    <property type="project" value="InterPro"/>
</dbReference>
<accession>A0A838BDV8</accession>
<gene>
    <name evidence="4" type="ORF">H0241_31160</name>
</gene>
<dbReference type="GO" id="GO:0005524">
    <property type="term" value="F:ATP binding"/>
    <property type="evidence" value="ECO:0007669"/>
    <property type="project" value="UniProtKB-KW"/>
</dbReference>
<dbReference type="Gene3D" id="3.40.50.300">
    <property type="entry name" value="P-loop containing nucleotide triphosphate hydrolases"/>
    <property type="match status" value="1"/>
</dbReference>
<dbReference type="InterPro" id="IPR050107">
    <property type="entry name" value="ABC_carbohydrate_import_ATPase"/>
</dbReference>
<keyword evidence="2 4" id="KW-0067">ATP-binding</keyword>
<reference evidence="4 5" key="1">
    <citation type="submission" date="2020-07" db="EMBL/GenBank/DDBJ databases">
        <title>Definition of the novel symbiovar canariense within Mesorhizobium novociceri, a new species of genus Mesorhizobium nodulating Cicer canariense in the Caldera de Taburiente National Park (La Palma, Canary Islands).</title>
        <authorList>
            <person name="Leon-Barrios M."/>
            <person name="Perez-Yepez J."/>
            <person name="Flores-Felix J.D."/>
            <person name="Ramirez-Baena M.H."/>
            <person name="Pulido-Suarez L."/>
            <person name="Igual J.M."/>
            <person name="Velazquez E."/>
            <person name="Peix A."/>
        </authorList>
    </citation>
    <scope>NUCLEOTIDE SEQUENCE [LARGE SCALE GENOMIC DNA]</scope>
    <source>
        <strain evidence="4 5">CCANP35</strain>
    </source>
</reference>
<dbReference type="PANTHER" id="PTHR43790">
    <property type="entry name" value="CARBOHYDRATE TRANSPORT ATP-BINDING PROTEIN MG119-RELATED"/>
    <property type="match status" value="1"/>
</dbReference>
<evidence type="ECO:0000256" key="2">
    <source>
        <dbReference type="ARBA" id="ARBA00022840"/>
    </source>
</evidence>
<evidence type="ECO:0000259" key="3">
    <source>
        <dbReference type="PROSITE" id="PS50893"/>
    </source>
</evidence>
<dbReference type="RefSeq" id="WP_181061600.1">
    <property type="nucleotide sequence ID" value="NZ_JACDTY010000026.1"/>
</dbReference>
<evidence type="ECO:0000256" key="1">
    <source>
        <dbReference type="ARBA" id="ARBA00022741"/>
    </source>
</evidence>
<organism evidence="4 5">
    <name type="scientific">Mesorhizobium neociceri</name>
    <dbReference type="NCBI Taxonomy" id="1307853"/>
    <lineage>
        <taxon>Bacteria</taxon>
        <taxon>Pseudomonadati</taxon>
        <taxon>Pseudomonadota</taxon>
        <taxon>Alphaproteobacteria</taxon>
        <taxon>Hyphomicrobiales</taxon>
        <taxon>Phyllobacteriaceae</taxon>
        <taxon>Mesorhizobium</taxon>
    </lineage>
</organism>
<dbReference type="SUPFAM" id="SSF52540">
    <property type="entry name" value="P-loop containing nucleoside triphosphate hydrolases"/>
    <property type="match status" value="1"/>
</dbReference>
<dbReference type="InterPro" id="IPR003439">
    <property type="entry name" value="ABC_transporter-like_ATP-bd"/>
</dbReference>
<dbReference type="PROSITE" id="PS50893">
    <property type="entry name" value="ABC_TRANSPORTER_2"/>
    <property type="match status" value="1"/>
</dbReference>
<dbReference type="InterPro" id="IPR027417">
    <property type="entry name" value="P-loop_NTPase"/>
</dbReference>
<dbReference type="CDD" id="cd03216">
    <property type="entry name" value="ABC_Carb_Monos_I"/>
    <property type="match status" value="1"/>
</dbReference>
<dbReference type="SMART" id="SM00382">
    <property type="entry name" value="AAA"/>
    <property type="match status" value="1"/>
</dbReference>
<evidence type="ECO:0000313" key="4">
    <source>
        <dbReference type="EMBL" id="MBA1144665.1"/>
    </source>
</evidence>
<feature type="domain" description="ABC transporter" evidence="3">
    <location>
        <begin position="20"/>
        <end position="261"/>
    </location>
</feature>
<dbReference type="Pfam" id="PF00005">
    <property type="entry name" value="ABC_tran"/>
    <property type="match status" value="1"/>
</dbReference>
<dbReference type="Proteomes" id="UP000558284">
    <property type="component" value="Unassembled WGS sequence"/>
</dbReference>
<evidence type="ECO:0000313" key="5">
    <source>
        <dbReference type="Proteomes" id="UP000558284"/>
    </source>
</evidence>
<keyword evidence="5" id="KW-1185">Reference proteome</keyword>
<dbReference type="AlphaFoldDB" id="A0A838BDV8"/>
<sequence>MLEISRARTNAAPAGVVPILESRGIAKHYGGVVALTDANLIVMPGEIVAIVGDNGAGKSTFVKILSGAQQADEGKILVAGTPVSFHRPSDARQAGIETVYQDLSLAEHLDVLTNLFLGREEIRFKIAGLSFLNRSKMRKRAEELLNEVGVNVPGVRDIVGGLSGGQRQGVAIARAAGWGSQLIIMDEPTAALGVQETAHVHDIIRRLQSRGVATLLVSHNMRQVMELSDRVYVFRRGRIARELITQNTSTDEIISYITGARN</sequence>
<protein>
    <submittedName>
        <fullName evidence="4">Sugar ABC transporter ATP-binding protein</fullName>
    </submittedName>
</protein>
<keyword evidence="1" id="KW-0547">Nucleotide-binding</keyword>
<comment type="caution">
    <text evidence="4">The sequence shown here is derived from an EMBL/GenBank/DDBJ whole genome shotgun (WGS) entry which is preliminary data.</text>
</comment>
<name>A0A838BDV8_9HYPH</name>